<dbReference type="NCBIfam" id="NF003623">
    <property type="entry name" value="PRK05265.1-1"/>
    <property type="match status" value="1"/>
</dbReference>
<feature type="binding site" evidence="4">
    <location>
        <position position="50"/>
    </location>
    <ligand>
        <name>1-deoxy-D-xylulose 5-phosphate</name>
        <dbReference type="ChEBI" id="CHEBI:57792"/>
    </ligand>
</feature>
<feature type="binding site" evidence="4">
    <location>
        <position position="45"/>
    </location>
    <ligand>
        <name>1-deoxy-D-xylulose 5-phosphate</name>
        <dbReference type="ChEBI" id="CHEBI:57792"/>
    </ligand>
</feature>
<keyword evidence="2 4" id="KW-0808">Transferase</keyword>
<dbReference type="NCBIfam" id="NF003625">
    <property type="entry name" value="PRK05265.1-3"/>
    <property type="match status" value="1"/>
</dbReference>
<sequence>MPTLGVNIDHIATLRQTRRTVEPDPVAAAVLAELAGADGITVHLREDRRHMQDRDVRLLRETVRTHLNLEMAATDEMVAIALDLKPDYVTLVPERREEVTTEGGLDIAGQLDRIKSVVATLQGAKMPVSLFIDATTEQIEASAHAGAQFIELHTGPYAEAQREPEQQRELDILSQGTAQAIALDLRVNAGHGLTYWNTAPVARIPGIEELNIGHSIISRAALVGIERAVREMKALIQGRA</sequence>
<dbReference type="AlphaFoldDB" id="A0A2W4VV56"/>
<comment type="subunit">
    <text evidence="4">Homooctamer; tetramer of dimers.</text>
</comment>
<reference evidence="6 7" key="2">
    <citation type="submission" date="2018-06" db="EMBL/GenBank/DDBJ databases">
        <title>Metagenomic assembly of (sub)arctic Cyanobacteria and their associated microbiome from non-axenic cultures.</title>
        <authorList>
            <person name="Baurain D."/>
        </authorList>
    </citation>
    <scope>NUCLEOTIDE SEQUENCE [LARGE SCALE GENOMIC DNA]</scope>
    <source>
        <strain evidence="6">ULC041bin1</strain>
    </source>
</reference>
<dbReference type="SUPFAM" id="SSF63892">
    <property type="entry name" value="Pyridoxine 5'-phosphate synthase"/>
    <property type="match status" value="1"/>
</dbReference>
<comment type="pathway">
    <text evidence="4">Cofactor biosynthesis; pyridoxine 5'-phosphate biosynthesis; pyridoxine 5'-phosphate from D-erythrose 4-phosphate: step 5/5.</text>
</comment>
<dbReference type="PANTHER" id="PTHR30456:SF0">
    <property type="entry name" value="PYRIDOXINE 5'-PHOSPHATE SYNTHASE"/>
    <property type="match status" value="1"/>
</dbReference>
<evidence type="ECO:0000313" key="7">
    <source>
        <dbReference type="Proteomes" id="UP000249081"/>
    </source>
</evidence>
<dbReference type="GO" id="GO:0033856">
    <property type="term" value="F:pyridoxine 5'-phosphate synthase activity"/>
    <property type="evidence" value="ECO:0007669"/>
    <property type="project" value="UniProtKB-UniRule"/>
</dbReference>
<comment type="subcellular location">
    <subcellularLocation>
        <location evidence="4">Cytoplasm</location>
    </subcellularLocation>
</comment>
<feature type="active site" description="Proton acceptor" evidence="4">
    <location>
        <position position="70"/>
    </location>
</feature>
<dbReference type="Proteomes" id="UP000249081">
    <property type="component" value="Unassembled WGS sequence"/>
</dbReference>
<keyword evidence="1 4" id="KW-0963">Cytoplasm</keyword>
<proteinExistence type="inferred from homology"/>
<dbReference type="NCBIfam" id="TIGR00559">
    <property type="entry name" value="pdxJ"/>
    <property type="match status" value="1"/>
</dbReference>
<comment type="catalytic activity">
    <reaction evidence="4">
        <text>3-amino-2-oxopropyl phosphate + 1-deoxy-D-xylulose 5-phosphate = pyridoxine 5'-phosphate + phosphate + 2 H2O + H(+)</text>
        <dbReference type="Rhea" id="RHEA:15265"/>
        <dbReference type="ChEBI" id="CHEBI:15377"/>
        <dbReference type="ChEBI" id="CHEBI:15378"/>
        <dbReference type="ChEBI" id="CHEBI:43474"/>
        <dbReference type="ChEBI" id="CHEBI:57279"/>
        <dbReference type="ChEBI" id="CHEBI:57792"/>
        <dbReference type="ChEBI" id="CHEBI:58589"/>
        <dbReference type="EC" id="2.6.99.2"/>
    </reaction>
</comment>
<protein>
    <recommendedName>
        <fullName evidence="4 5">Pyridoxine 5'-phosphate synthase</fullName>
        <shortName evidence="4">PNP synthase</shortName>
        <ecNumber evidence="4 5">2.6.99.2</ecNumber>
    </recommendedName>
</protein>
<comment type="function">
    <text evidence="4">Catalyzes the complicated ring closure reaction between the two acyclic compounds 1-deoxy-D-xylulose-5-phosphate (DXP) and 3-amino-2-oxopropyl phosphate (1-amino-acetone-3-phosphate or AAP) to form pyridoxine 5'-phosphate (PNP) and inorganic phosphate.</text>
</comment>
<evidence type="ECO:0000256" key="5">
    <source>
        <dbReference type="NCBIfam" id="TIGR00559"/>
    </source>
</evidence>
<dbReference type="InterPro" id="IPR004569">
    <property type="entry name" value="PyrdxlP_synth_PdxJ"/>
</dbReference>
<dbReference type="GO" id="GO:0008615">
    <property type="term" value="P:pyridoxine biosynthetic process"/>
    <property type="evidence" value="ECO:0007669"/>
    <property type="project" value="UniProtKB-UniRule"/>
</dbReference>
<feature type="binding site" evidence="4">
    <location>
        <position position="192"/>
    </location>
    <ligand>
        <name>3-amino-2-oxopropyl phosphate</name>
        <dbReference type="ChEBI" id="CHEBI:57279"/>
    </ligand>
</feature>
<evidence type="ECO:0000256" key="3">
    <source>
        <dbReference type="ARBA" id="ARBA00023096"/>
    </source>
</evidence>
<dbReference type="InterPro" id="IPR013785">
    <property type="entry name" value="Aldolase_TIM"/>
</dbReference>
<dbReference type="EMBL" id="QBMN01000176">
    <property type="protein sequence ID" value="PZO35237.1"/>
    <property type="molecule type" value="Genomic_DNA"/>
</dbReference>
<dbReference type="InterPro" id="IPR036130">
    <property type="entry name" value="Pyridoxine-5'_phos_synth"/>
</dbReference>
<feature type="active site" description="Proton donor" evidence="4">
    <location>
        <position position="191"/>
    </location>
</feature>
<feature type="binding site" evidence="4">
    <location>
        <position position="7"/>
    </location>
    <ligand>
        <name>3-amino-2-oxopropyl phosphate</name>
        <dbReference type="ChEBI" id="CHEBI:57279"/>
    </ligand>
</feature>
<dbReference type="UniPathway" id="UPA00244">
    <property type="reaction ID" value="UER00313"/>
</dbReference>
<feature type="active site" description="Proton acceptor" evidence="4">
    <location>
        <position position="43"/>
    </location>
</feature>
<organism evidence="6 7">
    <name type="scientific">Shackletoniella antarctica</name>
    <dbReference type="NCBI Taxonomy" id="268115"/>
    <lineage>
        <taxon>Bacteria</taxon>
        <taxon>Bacillati</taxon>
        <taxon>Cyanobacteriota</taxon>
        <taxon>Cyanophyceae</taxon>
        <taxon>Oculatellales</taxon>
        <taxon>Oculatellaceae</taxon>
        <taxon>Shackletoniella</taxon>
    </lineage>
</organism>
<comment type="similarity">
    <text evidence="4">Belongs to the PNP synthase family.</text>
</comment>
<gene>
    <name evidence="4" type="primary">pdxJ</name>
    <name evidence="6" type="ORF">DCF17_19005</name>
</gene>
<name>A0A2W4VV56_9CYAN</name>
<feature type="binding site" evidence="4">
    <location>
        <position position="100"/>
    </location>
    <ligand>
        <name>1-deoxy-D-xylulose 5-phosphate</name>
        <dbReference type="ChEBI" id="CHEBI:57792"/>
    </ligand>
</feature>
<feature type="binding site" evidence="4">
    <location>
        <begin position="213"/>
        <end position="214"/>
    </location>
    <ligand>
        <name>3-amino-2-oxopropyl phosphate</name>
        <dbReference type="ChEBI" id="CHEBI:57279"/>
    </ligand>
</feature>
<dbReference type="PANTHER" id="PTHR30456">
    <property type="entry name" value="PYRIDOXINE 5'-PHOSPHATE SYNTHASE"/>
    <property type="match status" value="1"/>
</dbReference>
<dbReference type="CDD" id="cd00003">
    <property type="entry name" value="PNPsynthase"/>
    <property type="match status" value="1"/>
</dbReference>
<evidence type="ECO:0000256" key="2">
    <source>
        <dbReference type="ARBA" id="ARBA00022679"/>
    </source>
</evidence>
<dbReference type="NCBIfam" id="NF003627">
    <property type="entry name" value="PRK05265.1-5"/>
    <property type="match status" value="1"/>
</dbReference>
<feature type="binding site" evidence="4">
    <location>
        <position position="18"/>
    </location>
    <ligand>
        <name>3-amino-2-oxopropyl phosphate</name>
        <dbReference type="ChEBI" id="CHEBI:57279"/>
    </ligand>
</feature>
<dbReference type="Pfam" id="PF03740">
    <property type="entry name" value="PdxJ"/>
    <property type="match status" value="1"/>
</dbReference>
<dbReference type="Gene3D" id="3.20.20.70">
    <property type="entry name" value="Aldolase class I"/>
    <property type="match status" value="1"/>
</dbReference>
<evidence type="ECO:0000256" key="4">
    <source>
        <dbReference type="HAMAP-Rule" id="MF_00279"/>
    </source>
</evidence>
<dbReference type="GO" id="GO:0005829">
    <property type="term" value="C:cytosol"/>
    <property type="evidence" value="ECO:0007669"/>
    <property type="project" value="TreeGrafter"/>
</dbReference>
<feature type="binding site" evidence="4">
    <location>
        <begin position="9"/>
        <end position="10"/>
    </location>
    <ligand>
        <name>1-deoxy-D-xylulose 5-phosphate</name>
        <dbReference type="ChEBI" id="CHEBI:57792"/>
    </ligand>
</feature>
<reference evidence="7" key="1">
    <citation type="submission" date="2018-04" db="EMBL/GenBank/DDBJ databases">
        <authorList>
            <person name="Cornet L."/>
        </authorList>
    </citation>
    <scope>NUCLEOTIDE SEQUENCE [LARGE SCALE GENOMIC DNA]</scope>
</reference>
<evidence type="ECO:0000313" key="6">
    <source>
        <dbReference type="EMBL" id="PZO35237.1"/>
    </source>
</evidence>
<dbReference type="HAMAP" id="MF_00279">
    <property type="entry name" value="PdxJ"/>
    <property type="match status" value="1"/>
</dbReference>
<dbReference type="EC" id="2.6.99.2" evidence="4 5"/>
<comment type="caution">
    <text evidence="6">The sequence shown here is derived from an EMBL/GenBank/DDBJ whole genome shotgun (WGS) entry which is preliminary data.</text>
</comment>
<keyword evidence="3 4" id="KW-0664">Pyridoxine biosynthesis</keyword>
<evidence type="ECO:0000256" key="1">
    <source>
        <dbReference type="ARBA" id="ARBA00022490"/>
    </source>
</evidence>
<feature type="site" description="Transition state stabilizer" evidence="4">
    <location>
        <position position="151"/>
    </location>
</feature>
<accession>A0A2W4VV56</accession>